<evidence type="ECO:0000313" key="3">
    <source>
        <dbReference type="Proteomes" id="UP000319516"/>
    </source>
</evidence>
<dbReference type="RefSeq" id="WP_153390246.1">
    <property type="nucleotide sequence ID" value="NZ_BAAAIK010000004.1"/>
</dbReference>
<dbReference type="EMBL" id="VFOP01000001">
    <property type="protein sequence ID" value="TQL49872.1"/>
    <property type="molecule type" value="Genomic_DNA"/>
</dbReference>
<evidence type="ECO:0000313" key="2">
    <source>
        <dbReference type="EMBL" id="TQL49872.1"/>
    </source>
</evidence>
<dbReference type="AlphaFoldDB" id="A0A542YP44"/>
<reference evidence="2 3" key="1">
    <citation type="submission" date="2019-06" db="EMBL/GenBank/DDBJ databases">
        <title>Sequencing the genomes of 1000 actinobacteria strains.</title>
        <authorList>
            <person name="Klenk H.-P."/>
        </authorList>
    </citation>
    <scope>NUCLEOTIDE SEQUENCE [LARGE SCALE GENOMIC DNA]</scope>
    <source>
        <strain evidence="2 3">DSM 12335</strain>
    </source>
</reference>
<sequence>MFHMMNADLARDRARERSHELELDNARALSRDPLALSGTAARRSRAGRR</sequence>
<protein>
    <submittedName>
        <fullName evidence="2">Uncharacterized protein</fullName>
    </submittedName>
</protein>
<feature type="region of interest" description="Disordered" evidence="1">
    <location>
        <begin position="1"/>
        <end position="49"/>
    </location>
</feature>
<keyword evidence="3" id="KW-1185">Reference proteome</keyword>
<proteinExistence type="predicted"/>
<accession>A0A542YP44</accession>
<name>A0A542YP44_9MICO</name>
<dbReference type="Proteomes" id="UP000319516">
    <property type="component" value="Unassembled WGS sequence"/>
</dbReference>
<comment type="caution">
    <text evidence="2">The sequence shown here is derived from an EMBL/GenBank/DDBJ whole genome shotgun (WGS) entry which is preliminary data.</text>
</comment>
<feature type="compositionally biased region" description="Basic and acidic residues" evidence="1">
    <location>
        <begin position="9"/>
        <end position="25"/>
    </location>
</feature>
<organism evidence="2 3">
    <name type="scientific">Ornithinicoccus hortensis</name>
    <dbReference type="NCBI Taxonomy" id="82346"/>
    <lineage>
        <taxon>Bacteria</taxon>
        <taxon>Bacillati</taxon>
        <taxon>Actinomycetota</taxon>
        <taxon>Actinomycetes</taxon>
        <taxon>Micrococcales</taxon>
        <taxon>Intrasporangiaceae</taxon>
        <taxon>Ornithinicoccus</taxon>
    </lineage>
</organism>
<gene>
    <name evidence="2" type="ORF">FB467_0968</name>
</gene>
<evidence type="ECO:0000256" key="1">
    <source>
        <dbReference type="SAM" id="MobiDB-lite"/>
    </source>
</evidence>